<dbReference type="InterPro" id="IPR025738">
    <property type="entry name" value="BatD"/>
</dbReference>
<protein>
    <submittedName>
        <fullName evidence="2">Putative aerotolerance protein BatD</fullName>
    </submittedName>
</protein>
<dbReference type="EMBL" id="NXAO01000015">
    <property type="protein sequence ID" value="PHO16002.1"/>
    <property type="molecule type" value="Genomic_DNA"/>
</dbReference>
<proteinExistence type="predicted"/>
<dbReference type="AlphaFoldDB" id="A0A347TMX0"/>
<keyword evidence="4" id="KW-1185">Reference proteome</keyword>
<evidence type="ECO:0000313" key="2">
    <source>
        <dbReference type="EMBL" id="AXX87948.1"/>
    </source>
</evidence>
<reference evidence="3" key="2">
    <citation type="submission" date="2017-09" db="EMBL/GenBank/DDBJ databases">
        <authorList>
            <person name="Perez-Cataluna A."/>
            <person name="Figueras M.J."/>
            <person name="Salas-Masso N."/>
        </authorList>
    </citation>
    <scope>NUCLEOTIDE SEQUENCE</scope>
    <source>
        <strain evidence="3">CECT 7727</strain>
    </source>
</reference>
<evidence type="ECO:0000256" key="1">
    <source>
        <dbReference type="SAM" id="Phobius"/>
    </source>
</evidence>
<dbReference type="PANTHER" id="PTHR40940:SF2">
    <property type="entry name" value="BATD"/>
    <property type="match status" value="1"/>
</dbReference>
<dbReference type="KEGG" id="amar:AMRN_2236"/>
<evidence type="ECO:0000313" key="3">
    <source>
        <dbReference type="EMBL" id="PHO16002.1"/>
    </source>
</evidence>
<name>A0A347TMX0_9BACT</name>
<dbReference type="Proteomes" id="UP000224740">
    <property type="component" value="Unassembled WGS sequence"/>
</dbReference>
<dbReference type="PANTHER" id="PTHR40940">
    <property type="entry name" value="PROTEIN BATD-RELATED"/>
    <property type="match status" value="1"/>
</dbReference>
<reference evidence="2 5" key="3">
    <citation type="submission" date="2018-08" db="EMBL/GenBank/DDBJ databases">
        <title>Complete genome of the Arcobacter marinus type strain JCM 15502.</title>
        <authorList>
            <person name="Miller W.G."/>
            <person name="Yee E."/>
            <person name="Huynh S."/>
            <person name="Parker C.T."/>
        </authorList>
    </citation>
    <scope>NUCLEOTIDE SEQUENCE [LARGE SCALE GENOMIC DNA]</scope>
    <source>
        <strain evidence="2 5">JCM 15502</strain>
    </source>
</reference>
<gene>
    <name evidence="2" type="ORF">AMRN_2236</name>
    <name evidence="3" type="ORF">CPH92_03455</name>
</gene>
<keyword evidence="1" id="KW-1133">Transmembrane helix</keyword>
<accession>A0A347TMX0</accession>
<sequence length="486" mass="56711">MKIFKFIIALVLFFNFAYANVKLDAKSFFIKGEAYTFSIIATGKDITFPKIENINKESVDTISTQNSISIINSKVEKKIIKRFRFFPNKEFILPSFEFEIDGKKYKTKSLEVKSRKIEKSDFKFADFEISSSKSSVYVAQEFKLKVKFKYKEDLNVQDLNISNANFKDFWYKQTDNSKHYKEGGFVVNELEFLLFAQKSGKLRIEPFKITMQLLDINSSNFFMNNNYITKQIYSNDLEIDVKPLPQGINLMGDFDIETFLDKTQINQGDAVSYKIKVSGYGNIDDINDYTLDIKDAQIFENKADISTEIKDDKLYGTYEKSFSIIPKNSIKLKSLELKYFDAKTKQIVRKKTDSYEINVKKTKEKKSELITPKKENVIVKEVVKTSIKDRIVFFILGFILALLIVYLYKYAITKRLKKQKESTLLVKIKTSKTSDELIKVLAFMIKKDESLDELIFKLQKIEDNEEFKILKKDIYSLVKQIEKGKK</sequence>
<keyword evidence="1" id="KW-0812">Transmembrane</keyword>
<dbReference type="Pfam" id="PF13584">
    <property type="entry name" value="BatD"/>
    <property type="match status" value="2"/>
</dbReference>
<feature type="transmembrane region" description="Helical" evidence="1">
    <location>
        <begin position="391"/>
        <end position="408"/>
    </location>
</feature>
<organism evidence="2 5">
    <name type="scientific">Malaciobacter marinus</name>
    <dbReference type="NCBI Taxonomy" id="505249"/>
    <lineage>
        <taxon>Bacteria</taxon>
        <taxon>Pseudomonadati</taxon>
        <taxon>Campylobacterota</taxon>
        <taxon>Epsilonproteobacteria</taxon>
        <taxon>Campylobacterales</taxon>
        <taxon>Arcobacteraceae</taxon>
        <taxon>Malaciobacter</taxon>
    </lineage>
</organism>
<evidence type="ECO:0000313" key="5">
    <source>
        <dbReference type="Proteomes" id="UP000264693"/>
    </source>
</evidence>
<keyword evidence="1" id="KW-0472">Membrane</keyword>
<dbReference type="Proteomes" id="UP000264693">
    <property type="component" value="Chromosome"/>
</dbReference>
<evidence type="ECO:0000313" key="4">
    <source>
        <dbReference type="Proteomes" id="UP000224740"/>
    </source>
</evidence>
<dbReference type="EMBL" id="CP032101">
    <property type="protein sequence ID" value="AXX87948.1"/>
    <property type="molecule type" value="Genomic_DNA"/>
</dbReference>
<reference evidence="4" key="1">
    <citation type="submission" date="2017-09" db="EMBL/GenBank/DDBJ databases">
        <title>Arcobacter canalis sp. nov., a new species isolated from a water canal contaminated with urban sewage.</title>
        <authorList>
            <person name="Perez-Cataluna A."/>
            <person name="Salas-Masso N."/>
            <person name="Figueras M.J."/>
        </authorList>
    </citation>
    <scope>NUCLEOTIDE SEQUENCE [LARGE SCALE GENOMIC DNA]</scope>
    <source>
        <strain evidence="4">CECT 7727</strain>
    </source>
</reference>
<dbReference type="RefSeq" id="WP_099310391.1">
    <property type="nucleotide sequence ID" value="NZ_CP032101.1"/>
</dbReference>